<evidence type="ECO:0000256" key="4">
    <source>
        <dbReference type="ARBA" id="ARBA00022475"/>
    </source>
</evidence>
<dbReference type="GO" id="GO:0006814">
    <property type="term" value="P:sodium ion transport"/>
    <property type="evidence" value="ECO:0007669"/>
    <property type="project" value="UniProtKB-KW"/>
</dbReference>
<dbReference type="GO" id="GO:0015293">
    <property type="term" value="F:symporter activity"/>
    <property type="evidence" value="ECO:0007669"/>
    <property type="project" value="UniProtKB-KW"/>
</dbReference>
<keyword evidence="3" id="KW-0813">Transport</keyword>
<keyword evidence="5 13" id="KW-0812">Transmembrane</keyword>
<dbReference type="PANTHER" id="PTHR48086">
    <property type="entry name" value="SODIUM/PROLINE SYMPORTER-RELATED"/>
    <property type="match status" value="1"/>
</dbReference>
<dbReference type="EMBL" id="PXYT01000006">
    <property type="protein sequence ID" value="PSR30857.1"/>
    <property type="molecule type" value="Genomic_DNA"/>
</dbReference>
<organism evidence="14 15">
    <name type="scientific">Sulfobacillus benefaciens</name>
    <dbReference type="NCBI Taxonomy" id="453960"/>
    <lineage>
        <taxon>Bacteria</taxon>
        <taxon>Bacillati</taxon>
        <taxon>Bacillota</taxon>
        <taxon>Clostridia</taxon>
        <taxon>Eubacteriales</taxon>
        <taxon>Clostridiales Family XVII. Incertae Sedis</taxon>
        <taxon>Sulfobacillus</taxon>
    </lineage>
</organism>
<evidence type="ECO:0000313" key="14">
    <source>
        <dbReference type="EMBL" id="PSR30857.1"/>
    </source>
</evidence>
<evidence type="ECO:0000256" key="9">
    <source>
        <dbReference type="ARBA" id="ARBA00023065"/>
    </source>
</evidence>
<dbReference type="Gene3D" id="1.20.1730.10">
    <property type="entry name" value="Sodium/glucose cotransporter"/>
    <property type="match status" value="1"/>
</dbReference>
<keyword evidence="9" id="KW-0406">Ion transport</keyword>
<feature type="transmembrane region" description="Helical" evidence="13">
    <location>
        <begin position="477"/>
        <end position="495"/>
    </location>
</feature>
<name>A0A2T2X8S7_9FIRM</name>
<feature type="transmembrane region" description="Helical" evidence="13">
    <location>
        <begin position="117"/>
        <end position="141"/>
    </location>
</feature>
<sequence length="519" mass="56831">MERTVLVALALLAGYVCLLLILGRKKTTPTLRAFRDGNHQFRFWTIFIMVTALWSSSLIVVELDAAYRYGVSAMWYGVSVAVMSLLVASLMPQFQRYHYISNSDLLGRVFGPGVRRLSALVIGGTFPIFALSNALAAAIFLDTALHWPLWVSMTLISALLLVSVQFGGILSLARLQGFNLIMVMTGMLFAVWKIGGKTPPSSLPGLSPSYWHWWNTDHGLVVVWFGMNILNVVSAQAEIQTLAAARTKRDANWATWISTLWLGLIIALSTWLGMRTRELTHNSRLNGLQAFFHLVLAHTQAPIASIMGMAMWSLALMWCGPLLFSGAISVSGDLLGKPSSVSWLRFSLIIEAAVMILYALWRPDQLAWWRVFGLTLRNAAVVGPTLAALIWGRNLSSRAVVAAMGSGVSVAVGLNAMAGFSPTHFILGISPMWTAATTTIVCLSTFKLWSRKPFLAFAGAAVWVIVTWLLIVHHPSVNILGVLVLVSGLLFLFYAHVVTHRTEEVTPTLLSPSSAEPDP</sequence>
<keyword evidence="10 13" id="KW-0472">Membrane</keyword>
<comment type="catalytic activity">
    <reaction evidence="12">
        <text>L-proline(in) + Na(+)(in) = L-proline(out) + Na(+)(out)</text>
        <dbReference type="Rhea" id="RHEA:28967"/>
        <dbReference type="ChEBI" id="CHEBI:29101"/>
        <dbReference type="ChEBI" id="CHEBI:60039"/>
    </reaction>
</comment>
<evidence type="ECO:0000256" key="3">
    <source>
        <dbReference type="ARBA" id="ARBA00022448"/>
    </source>
</evidence>
<evidence type="ECO:0000256" key="5">
    <source>
        <dbReference type="ARBA" id="ARBA00022692"/>
    </source>
</evidence>
<keyword evidence="7 13" id="KW-1133">Transmembrane helix</keyword>
<dbReference type="AlphaFoldDB" id="A0A2T2X8S7"/>
<protein>
    <recommendedName>
        <fullName evidence="16">Sodium:solute symporter</fullName>
    </recommendedName>
</protein>
<feature type="transmembrane region" description="Helical" evidence="13">
    <location>
        <begin position="453"/>
        <end position="471"/>
    </location>
</feature>
<dbReference type="InterPro" id="IPR001734">
    <property type="entry name" value="Na/solute_symporter"/>
</dbReference>
<reference evidence="14 15" key="1">
    <citation type="journal article" date="2014" name="BMC Genomics">
        <title>Comparison of environmental and isolate Sulfobacillus genomes reveals diverse carbon, sulfur, nitrogen, and hydrogen metabolisms.</title>
        <authorList>
            <person name="Justice N.B."/>
            <person name="Norman A."/>
            <person name="Brown C.T."/>
            <person name="Singh A."/>
            <person name="Thomas B.C."/>
            <person name="Banfield J.F."/>
        </authorList>
    </citation>
    <scope>NUCLEOTIDE SEQUENCE [LARGE SCALE GENOMIC DNA]</scope>
    <source>
        <strain evidence="14">AMDSBA1</strain>
    </source>
</reference>
<dbReference type="InterPro" id="IPR050277">
    <property type="entry name" value="Sodium:Solute_Symporter"/>
</dbReference>
<keyword evidence="8" id="KW-0915">Sodium</keyword>
<evidence type="ECO:0000256" key="13">
    <source>
        <dbReference type="SAM" id="Phobius"/>
    </source>
</evidence>
<comment type="similarity">
    <text evidence="2">Belongs to the sodium:solute symporter (SSF) (TC 2.A.21) family.</text>
</comment>
<evidence type="ECO:0000256" key="8">
    <source>
        <dbReference type="ARBA" id="ARBA00023053"/>
    </source>
</evidence>
<evidence type="ECO:0000256" key="1">
    <source>
        <dbReference type="ARBA" id="ARBA00004651"/>
    </source>
</evidence>
<comment type="caution">
    <text evidence="14">The sequence shown here is derived from an EMBL/GenBank/DDBJ whole genome shotgun (WGS) entry which is preliminary data.</text>
</comment>
<feature type="transmembrane region" description="Helical" evidence="13">
    <location>
        <begin position="399"/>
        <end position="418"/>
    </location>
</feature>
<feature type="transmembrane region" description="Helical" evidence="13">
    <location>
        <begin position="309"/>
        <end position="330"/>
    </location>
</feature>
<feature type="transmembrane region" description="Helical" evidence="13">
    <location>
        <begin position="253"/>
        <end position="273"/>
    </location>
</feature>
<evidence type="ECO:0000313" key="15">
    <source>
        <dbReference type="Proteomes" id="UP000242699"/>
    </source>
</evidence>
<evidence type="ECO:0000256" key="6">
    <source>
        <dbReference type="ARBA" id="ARBA00022847"/>
    </source>
</evidence>
<accession>A0A2T2X8S7</accession>
<feature type="transmembrane region" description="Helical" evidence="13">
    <location>
        <begin position="177"/>
        <end position="195"/>
    </location>
</feature>
<evidence type="ECO:0000256" key="7">
    <source>
        <dbReference type="ARBA" id="ARBA00022989"/>
    </source>
</evidence>
<evidence type="ECO:0000256" key="10">
    <source>
        <dbReference type="ARBA" id="ARBA00023136"/>
    </source>
</evidence>
<feature type="transmembrane region" description="Helical" evidence="13">
    <location>
        <begin position="342"/>
        <end position="361"/>
    </location>
</feature>
<feature type="transmembrane region" description="Helical" evidence="13">
    <location>
        <begin position="424"/>
        <end position="446"/>
    </location>
</feature>
<keyword evidence="4" id="KW-1003">Cell membrane</keyword>
<evidence type="ECO:0000256" key="2">
    <source>
        <dbReference type="ARBA" id="ARBA00006434"/>
    </source>
</evidence>
<feature type="transmembrane region" description="Helical" evidence="13">
    <location>
        <begin position="73"/>
        <end position="91"/>
    </location>
</feature>
<dbReference type="Proteomes" id="UP000242699">
    <property type="component" value="Unassembled WGS sequence"/>
</dbReference>
<evidence type="ECO:0000256" key="12">
    <source>
        <dbReference type="ARBA" id="ARBA00033708"/>
    </source>
</evidence>
<feature type="transmembrane region" description="Helical" evidence="13">
    <location>
        <begin position="6"/>
        <end position="23"/>
    </location>
</feature>
<comment type="subcellular location">
    <subcellularLocation>
        <location evidence="1">Cell membrane</location>
        <topology evidence="1">Multi-pass membrane protein</topology>
    </subcellularLocation>
</comment>
<evidence type="ECO:0000256" key="11">
    <source>
        <dbReference type="ARBA" id="ARBA00023201"/>
    </source>
</evidence>
<proteinExistence type="inferred from homology"/>
<gene>
    <name evidence="14" type="ORF">C7B43_04160</name>
</gene>
<evidence type="ECO:0008006" key="16">
    <source>
        <dbReference type="Google" id="ProtNLM"/>
    </source>
</evidence>
<feature type="transmembrane region" description="Helical" evidence="13">
    <location>
        <begin position="367"/>
        <end position="392"/>
    </location>
</feature>
<feature type="transmembrane region" description="Helical" evidence="13">
    <location>
        <begin position="43"/>
        <end position="61"/>
    </location>
</feature>
<keyword evidence="11" id="KW-0739">Sodium transport</keyword>
<dbReference type="InterPro" id="IPR038377">
    <property type="entry name" value="Na/Glc_symporter_sf"/>
</dbReference>
<dbReference type="PANTHER" id="PTHR48086:SF3">
    <property type="entry name" value="SODIUM_PROLINE SYMPORTER"/>
    <property type="match status" value="1"/>
</dbReference>
<dbReference type="GO" id="GO:0005886">
    <property type="term" value="C:plasma membrane"/>
    <property type="evidence" value="ECO:0007669"/>
    <property type="project" value="UniProtKB-SubCell"/>
</dbReference>
<feature type="transmembrane region" description="Helical" evidence="13">
    <location>
        <begin position="147"/>
        <end position="170"/>
    </location>
</feature>
<keyword evidence="6" id="KW-0769">Symport</keyword>
<dbReference type="PROSITE" id="PS50283">
    <property type="entry name" value="NA_SOLUT_SYMP_3"/>
    <property type="match status" value="1"/>
</dbReference>